<accession>A0A6M4IRN2</accession>
<dbReference type="PROSITE" id="PS51257">
    <property type="entry name" value="PROKAR_LIPOPROTEIN"/>
    <property type="match status" value="1"/>
</dbReference>
<reference evidence="4 5" key="1">
    <citation type="submission" date="2020-05" db="EMBL/GenBank/DDBJ databases">
        <title>Complete genome sequence of Gemmatimonas greenlandica TET16.</title>
        <authorList>
            <person name="Zeng Y."/>
        </authorList>
    </citation>
    <scope>NUCLEOTIDE SEQUENCE [LARGE SCALE GENOMIC DNA]</scope>
    <source>
        <strain evidence="4 5">TET16</strain>
    </source>
</reference>
<dbReference type="AlphaFoldDB" id="A0A6M4IRN2"/>
<dbReference type="EMBL" id="CP053085">
    <property type="protein sequence ID" value="QJR35502.1"/>
    <property type="molecule type" value="Genomic_DNA"/>
</dbReference>
<evidence type="ECO:0000256" key="1">
    <source>
        <dbReference type="ARBA" id="ARBA00022729"/>
    </source>
</evidence>
<dbReference type="InterPro" id="IPR017853">
    <property type="entry name" value="GH"/>
</dbReference>
<feature type="domain" description="Glycosyl hydrolase-like 10" evidence="3">
    <location>
        <begin position="52"/>
        <end position="362"/>
    </location>
</feature>
<name>A0A6M4IRN2_9BACT</name>
<dbReference type="RefSeq" id="WP_171224932.1">
    <property type="nucleotide sequence ID" value="NZ_CP053085.1"/>
</dbReference>
<feature type="signal peptide" evidence="2">
    <location>
        <begin position="1"/>
        <end position="24"/>
    </location>
</feature>
<evidence type="ECO:0000313" key="4">
    <source>
        <dbReference type="EMBL" id="QJR35502.1"/>
    </source>
</evidence>
<dbReference type="PANTHER" id="PTHR43405:SF1">
    <property type="entry name" value="GLYCOSYL HYDROLASE DIGH"/>
    <property type="match status" value="1"/>
</dbReference>
<feature type="chain" id="PRO_5026855556" evidence="2">
    <location>
        <begin position="25"/>
        <end position="514"/>
    </location>
</feature>
<dbReference type="InterPro" id="IPR003790">
    <property type="entry name" value="GHL10"/>
</dbReference>
<dbReference type="Proteomes" id="UP000500938">
    <property type="component" value="Chromosome"/>
</dbReference>
<dbReference type="GO" id="GO:0016787">
    <property type="term" value="F:hydrolase activity"/>
    <property type="evidence" value="ECO:0007669"/>
    <property type="project" value="UniProtKB-KW"/>
</dbReference>
<dbReference type="KEGG" id="ggr:HKW67_08275"/>
<proteinExistence type="predicted"/>
<gene>
    <name evidence="4" type="ORF">HKW67_08275</name>
</gene>
<evidence type="ECO:0000259" key="3">
    <source>
        <dbReference type="Pfam" id="PF02638"/>
    </source>
</evidence>
<dbReference type="SUPFAM" id="SSF51445">
    <property type="entry name" value="(Trans)glycosidases"/>
    <property type="match status" value="1"/>
</dbReference>
<organism evidence="4 5">
    <name type="scientific">Gemmatimonas groenlandica</name>
    <dbReference type="NCBI Taxonomy" id="2732249"/>
    <lineage>
        <taxon>Bacteria</taxon>
        <taxon>Pseudomonadati</taxon>
        <taxon>Gemmatimonadota</taxon>
        <taxon>Gemmatimonadia</taxon>
        <taxon>Gemmatimonadales</taxon>
        <taxon>Gemmatimonadaceae</taxon>
        <taxon>Gemmatimonas</taxon>
    </lineage>
</organism>
<keyword evidence="1 2" id="KW-0732">Signal</keyword>
<dbReference type="InterPro" id="IPR052177">
    <property type="entry name" value="Divisome_Glycosyl_Hydrolase"/>
</dbReference>
<sequence length="514" mass="55801">MQWTKATPRVLTAVMAAAMLGACASGESPTEPVAPPPPPPPVAFTVPAVTREFRGMWIATVANIDWPSRSGLSVAQQQTEFSLILDAAEQAGLNAVVLQVRAAGDALFPSTLEPWSRSLTGTQGVDPGYDPLAYAITQARLRGLEVHAWFNPFRAANLSDTLRLASSHLAVRRPDLTRKYCTQLWFDPGEAAVQDQAIAVITDVLRRYDVDAVHLDDFFYPYPDSKCAGLDFPDSATYAAYQRGGGLMVRADWRRDNVNRFVERLYREAHIASPTARVGISPFGIWRPGSPAGIVGLDSYASIYADSRTWLQRGWVDYFAPQLYWSIASTGQNFGALLTWWGQQNTMRRHLWPGLAAYRVSDGSTTPYTAAEIPAQVQLTRGQNAAAGGSTGSLLYNTTVVLNDRGGLRSLLTSGVFAARALPPATDWLDAVSPPAPTIGVTSLGAVLRVSITPVTSEPLSWYLIRWRTNGTWSQRVQRVTALIVDVPSAGTDGVVVNAIDKVGNASSDVVWRP</sequence>
<dbReference type="PANTHER" id="PTHR43405">
    <property type="entry name" value="GLYCOSYL HYDROLASE DIGH"/>
    <property type="match status" value="1"/>
</dbReference>
<protein>
    <submittedName>
        <fullName evidence="4">Family 10 glycosylhydrolase</fullName>
    </submittedName>
</protein>
<dbReference type="Pfam" id="PF02638">
    <property type="entry name" value="GHL10"/>
    <property type="match status" value="1"/>
</dbReference>
<keyword evidence="5" id="KW-1185">Reference proteome</keyword>
<dbReference type="Gene3D" id="3.20.20.80">
    <property type="entry name" value="Glycosidases"/>
    <property type="match status" value="1"/>
</dbReference>
<evidence type="ECO:0000313" key="5">
    <source>
        <dbReference type="Proteomes" id="UP000500938"/>
    </source>
</evidence>
<evidence type="ECO:0000256" key="2">
    <source>
        <dbReference type="SAM" id="SignalP"/>
    </source>
</evidence>
<keyword evidence="4" id="KW-0378">Hydrolase</keyword>